<evidence type="ECO:0000313" key="12">
    <source>
        <dbReference type="Proteomes" id="UP000292858"/>
    </source>
</evidence>
<feature type="transmembrane region" description="Helical" evidence="7">
    <location>
        <begin position="47"/>
        <end position="67"/>
    </location>
</feature>
<evidence type="ECO:0000256" key="4">
    <source>
        <dbReference type="ARBA" id="ARBA00022692"/>
    </source>
</evidence>
<dbReference type="AlphaFoldDB" id="A0A4Q9B4S3"/>
<evidence type="ECO:0000256" key="3">
    <source>
        <dbReference type="ARBA" id="ARBA00022475"/>
    </source>
</evidence>
<dbReference type="InterPro" id="IPR049278">
    <property type="entry name" value="MS_channel_C"/>
</dbReference>
<proteinExistence type="inferred from homology"/>
<comment type="caution">
    <text evidence="11">The sequence shown here is derived from an EMBL/GenBank/DDBJ whole genome shotgun (WGS) entry which is preliminary data.</text>
</comment>
<evidence type="ECO:0000256" key="6">
    <source>
        <dbReference type="ARBA" id="ARBA00023136"/>
    </source>
</evidence>
<dbReference type="Gene3D" id="3.30.70.100">
    <property type="match status" value="1"/>
</dbReference>
<feature type="transmembrane region" description="Helical" evidence="7">
    <location>
        <begin position="6"/>
        <end position="26"/>
    </location>
</feature>
<dbReference type="GO" id="GO:0005886">
    <property type="term" value="C:plasma membrane"/>
    <property type="evidence" value="ECO:0007669"/>
    <property type="project" value="UniProtKB-SubCell"/>
</dbReference>
<comment type="similarity">
    <text evidence="2">Belongs to the MscS (TC 1.A.23) family.</text>
</comment>
<keyword evidence="5 7" id="KW-1133">Transmembrane helix</keyword>
<dbReference type="GO" id="GO:0008381">
    <property type="term" value="F:mechanosensitive monoatomic ion channel activity"/>
    <property type="evidence" value="ECO:0007669"/>
    <property type="project" value="InterPro"/>
</dbReference>
<dbReference type="Pfam" id="PF00924">
    <property type="entry name" value="MS_channel_2nd"/>
    <property type="match status" value="1"/>
</dbReference>
<keyword evidence="3" id="KW-1003">Cell membrane</keyword>
<dbReference type="FunFam" id="3.30.70.100:FF:000018">
    <property type="entry name" value="MscS mechanosensitive ion channel"/>
    <property type="match status" value="1"/>
</dbReference>
<feature type="transmembrane region" description="Helical" evidence="7">
    <location>
        <begin position="134"/>
        <end position="152"/>
    </location>
</feature>
<evidence type="ECO:0000259" key="8">
    <source>
        <dbReference type="Pfam" id="PF00924"/>
    </source>
</evidence>
<reference evidence="11 12" key="1">
    <citation type="submission" date="2019-02" db="EMBL/GenBank/DDBJ databases">
        <title>Thermus sp. a novel from hot spring.</title>
        <authorList>
            <person name="Zhao Z."/>
        </authorList>
    </citation>
    <scope>NUCLEOTIDE SEQUENCE [LARGE SCALE GENOMIC DNA]</scope>
    <source>
        <strain evidence="11 12">CFH 72773T</strain>
    </source>
</reference>
<evidence type="ECO:0000259" key="9">
    <source>
        <dbReference type="Pfam" id="PF21082"/>
    </source>
</evidence>
<feature type="transmembrane region" description="Helical" evidence="7">
    <location>
        <begin position="79"/>
        <end position="101"/>
    </location>
</feature>
<dbReference type="InterPro" id="IPR045276">
    <property type="entry name" value="YbiO_bact"/>
</dbReference>
<feature type="domain" description="Mechanosensitive ion channel MscS C-terminal" evidence="9">
    <location>
        <begin position="247"/>
        <end position="334"/>
    </location>
</feature>
<dbReference type="InterPro" id="IPR049142">
    <property type="entry name" value="MS_channel_1st"/>
</dbReference>
<keyword evidence="6 7" id="KW-0472">Membrane</keyword>
<dbReference type="SUPFAM" id="SSF82689">
    <property type="entry name" value="Mechanosensitive channel protein MscS (YggB), C-terminal domain"/>
    <property type="match status" value="1"/>
</dbReference>
<sequence length="353" mass="38919">MLAAILQTALAFLLAGLLGYHGSRLLGSLKALAPEGVDGRFFRLLGLLWWGVVLLGALSFTAHALGLPYEPLATWGGALVAWLGAKGVAGLFVLGLTWLGFRLVPLVLKRLPEPQGELSRELVRARTLRSFAESLLRAVVLVVGGLFFLSNLGLNVTALLAGAGVAGLAISFAAQNLIRDFINGFFILLEDQYGVGDIVQIGGVGGVVERFNLRLTVLRDLEGRVHFIPNSEVRQVTVMTQEWARAVVDVGVAYKEDLERVLPVFQDEVERFYSDPEWQDKFTEPPQVLGVQELAGSAVVIRVLFNTKPAQQWAVAREFRRRIKNRLDREGIEIPYPHQKLYFGEPLRLEKGV</sequence>
<dbReference type="EMBL" id="SIJL01000005">
    <property type="protein sequence ID" value="TBH20811.1"/>
    <property type="molecule type" value="Genomic_DNA"/>
</dbReference>
<gene>
    <name evidence="11" type="ORF">ETP66_05190</name>
</gene>
<dbReference type="Gene3D" id="1.10.287.1260">
    <property type="match status" value="1"/>
</dbReference>
<dbReference type="InterPro" id="IPR011066">
    <property type="entry name" value="MscS_channel_C_sf"/>
</dbReference>
<evidence type="ECO:0000259" key="10">
    <source>
        <dbReference type="Pfam" id="PF21088"/>
    </source>
</evidence>
<dbReference type="InterPro" id="IPR006685">
    <property type="entry name" value="MscS_channel_2nd"/>
</dbReference>
<protein>
    <submittedName>
        <fullName evidence="11">Mechanosensitive ion channel family protein</fullName>
    </submittedName>
</protein>
<comment type="subcellular location">
    <subcellularLocation>
        <location evidence="1">Cell membrane</location>
        <topology evidence="1">Multi-pass membrane protein</topology>
    </subcellularLocation>
</comment>
<evidence type="ECO:0000313" key="11">
    <source>
        <dbReference type="EMBL" id="TBH20811.1"/>
    </source>
</evidence>
<dbReference type="Pfam" id="PF21088">
    <property type="entry name" value="MS_channel_1st"/>
    <property type="match status" value="1"/>
</dbReference>
<dbReference type="InterPro" id="IPR010920">
    <property type="entry name" value="LSM_dom_sf"/>
</dbReference>
<organism evidence="11 12">
    <name type="scientific">Thermus thermamylovorans</name>
    <dbReference type="NCBI Taxonomy" id="2509362"/>
    <lineage>
        <taxon>Bacteria</taxon>
        <taxon>Thermotogati</taxon>
        <taxon>Deinococcota</taxon>
        <taxon>Deinococci</taxon>
        <taxon>Thermales</taxon>
        <taxon>Thermaceae</taxon>
        <taxon>Thermus</taxon>
    </lineage>
</organism>
<evidence type="ECO:0000256" key="5">
    <source>
        <dbReference type="ARBA" id="ARBA00022989"/>
    </source>
</evidence>
<feature type="domain" description="Mechanosensitive ion channel transmembrane helices 2/3" evidence="10">
    <location>
        <begin position="135"/>
        <end position="175"/>
    </location>
</feature>
<evidence type="ECO:0000256" key="2">
    <source>
        <dbReference type="ARBA" id="ARBA00008017"/>
    </source>
</evidence>
<dbReference type="SUPFAM" id="SSF50182">
    <property type="entry name" value="Sm-like ribonucleoproteins"/>
    <property type="match status" value="1"/>
</dbReference>
<keyword evidence="4 7" id="KW-0812">Transmembrane</keyword>
<dbReference type="Pfam" id="PF21082">
    <property type="entry name" value="MS_channel_3rd"/>
    <property type="match status" value="1"/>
</dbReference>
<dbReference type="PANTHER" id="PTHR30460:SF0">
    <property type="entry name" value="MODERATE CONDUCTANCE MECHANOSENSITIVE CHANNEL YBIO"/>
    <property type="match status" value="1"/>
</dbReference>
<accession>A0A4Q9B4S3</accession>
<dbReference type="InterPro" id="IPR023408">
    <property type="entry name" value="MscS_beta-dom_sf"/>
</dbReference>
<feature type="domain" description="Mechanosensitive ion channel MscS" evidence="8">
    <location>
        <begin position="176"/>
        <end position="234"/>
    </location>
</feature>
<dbReference type="Gene3D" id="2.30.30.60">
    <property type="match status" value="1"/>
</dbReference>
<dbReference type="RefSeq" id="WP_130841273.1">
    <property type="nucleotide sequence ID" value="NZ_SIJL01000005.1"/>
</dbReference>
<keyword evidence="12" id="KW-1185">Reference proteome</keyword>
<name>A0A4Q9B4S3_9DEIN</name>
<dbReference type="InterPro" id="IPR011014">
    <property type="entry name" value="MscS_channel_TM-2"/>
</dbReference>
<dbReference type="OrthoDB" id="9809206at2"/>
<dbReference type="Proteomes" id="UP000292858">
    <property type="component" value="Unassembled WGS sequence"/>
</dbReference>
<evidence type="ECO:0000256" key="1">
    <source>
        <dbReference type="ARBA" id="ARBA00004651"/>
    </source>
</evidence>
<dbReference type="SUPFAM" id="SSF82861">
    <property type="entry name" value="Mechanosensitive channel protein MscS (YggB), transmembrane region"/>
    <property type="match status" value="1"/>
</dbReference>
<evidence type="ECO:0000256" key="7">
    <source>
        <dbReference type="SAM" id="Phobius"/>
    </source>
</evidence>
<dbReference type="PANTHER" id="PTHR30460">
    <property type="entry name" value="MODERATE CONDUCTANCE MECHANOSENSITIVE CHANNEL YBIO"/>
    <property type="match status" value="1"/>
</dbReference>